<gene>
    <name evidence="2" type="ORF">Pfra01_002529600</name>
</gene>
<keyword evidence="1" id="KW-0233">DNA recombination</keyword>
<accession>A0A9W7D4C7</accession>
<reference evidence="2" key="1">
    <citation type="submission" date="2023-04" db="EMBL/GenBank/DDBJ databases">
        <title>Phytophthora fragariaefolia NBRC 109709.</title>
        <authorList>
            <person name="Ichikawa N."/>
            <person name="Sato H."/>
            <person name="Tonouchi N."/>
        </authorList>
    </citation>
    <scope>NUCLEOTIDE SEQUENCE</scope>
    <source>
        <strain evidence="2">NBRC 109709</strain>
    </source>
</reference>
<dbReference type="InterPro" id="IPR011010">
    <property type="entry name" value="DNA_brk_join_enz"/>
</dbReference>
<dbReference type="PANTHER" id="PTHR33050">
    <property type="entry name" value="REVERSE TRANSCRIPTASE DOMAIN-CONTAINING PROTEIN"/>
    <property type="match status" value="1"/>
</dbReference>
<dbReference type="InterPro" id="IPR013762">
    <property type="entry name" value="Integrase-like_cat_sf"/>
</dbReference>
<evidence type="ECO:0000313" key="2">
    <source>
        <dbReference type="EMBL" id="GMF58718.1"/>
    </source>
</evidence>
<dbReference type="InterPro" id="IPR052055">
    <property type="entry name" value="Hepadnavirus_pol/RT"/>
</dbReference>
<name>A0A9W7D4C7_9STRA</name>
<organism evidence="2 3">
    <name type="scientific">Phytophthora fragariaefolia</name>
    <dbReference type="NCBI Taxonomy" id="1490495"/>
    <lineage>
        <taxon>Eukaryota</taxon>
        <taxon>Sar</taxon>
        <taxon>Stramenopiles</taxon>
        <taxon>Oomycota</taxon>
        <taxon>Peronosporomycetes</taxon>
        <taxon>Peronosporales</taxon>
        <taxon>Peronosporaceae</taxon>
        <taxon>Phytophthora</taxon>
    </lineage>
</organism>
<comment type="caution">
    <text evidence="2">The sequence shown here is derived from an EMBL/GenBank/DDBJ whole genome shotgun (WGS) entry which is preliminary data.</text>
</comment>
<dbReference type="EMBL" id="BSXT01004719">
    <property type="protein sequence ID" value="GMF58718.1"/>
    <property type="molecule type" value="Genomic_DNA"/>
</dbReference>
<dbReference type="Gene3D" id="1.10.443.10">
    <property type="entry name" value="Intergrase catalytic core"/>
    <property type="match status" value="1"/>
</dbReference>
<evidence type="ECO:0000313" key="3">
    <source>
        <dbReference type="Proteomes" id="UP001165121"/>
    </source>
</evidence>
<protein>
    <submittedName>
        <fullName evidence="2">Unnamed protein product</fullName>
    </submittedName>
</protein>
<dbReference type="GO" id="GO:0006310">
    <property type="term" value="P:DNA recombination"/>
    <property type="evidence" value="ECO:0007669"/>
    <property type="project" value="UniProtKB-KW"/>
</dbReference>
<dbReference type="GO" id="GO:0015074">
    <property type="term" value="P:DNA integration"/>
    <property type="evidence" value="ECO:0007669"/>
    <property type="project" value="InterPro"/>
</dbReference>
<dbReference type="PANTHER" id="PTHR33050:SF7">
    <property type="entry name" value="RIBONUCLEASE H"/>
    <property type="match status" value="1"/>
</dbReference>
<dbReference type="SUPFAM" id="SSF56349">
    <property type="entry name" value="DNA breaking-rejoining enzymes"/>
    <property type="match status" value="1"/>
</dbReference>
<sequence>MSSSTDKDAFFPYEWVDDHILVELDVDNRLHLAEATLRHAMLTVHGPRSINEAKFSQWSSELVALGLLWNTTRRTVSIPLEKNAKAKARVKAIIDRGKATKTEFYKLLGSLRHVHLSAGARTDLLWFQQILKHGHLAELPLSMFGDTAKPDVELYIDASNTGLAVLDPGTNEFIQLAFDDDELDMISKSHNDMAFSINVKYTCVLYWLCGRGGLNGIDKPPAIWYKFAGGVIIWRPYNGTQVPSRCRNDYTTYSSLFKLDHWPRHHERNTLARGRSGVNGVNGCIFRGGCLSNRKKILPARAVHSLLLRYGWGRSSTGNSASTVLSKVSHVSWYHRKMLGHGVTLLPGHQLAMTGIRREEKPASPKAPFTPDILKILHQLEPSGTNWCCPVLAAWYLVEHHKALGVDKFSLLCKINTSEDLQVRQLVTAIKSAAKATGQDLDRYGPHFLRSGGASALFNAGFDSLVVKLFGRWRSDDVERAIQAAVRDTPPFLSSSLSYG</sequence>
<evidence type="ECO:0000256" key="1">
    <source>
        <dbReference type="ARBA" id="ARBA00023172"/>
    </source>
</evidence>
<dbReference type="Proteomes" id="UP001165121">
    <property type="component" value="Unassembled WGS sequence"/>
</dbReference>
<keyword evidence="3" id="KW-1185">Reference proteome</keyword>
<proteinExistence type="predicted"/>
<dbReference type="AlphaFoldDB" id="A0A9W7D4C7"/>
<dbReference type="OrthoDB" id="125447at2759"/>
<dbReference type="GO" id="GO:0003677">
    <property type="term" value="F:DNA binding"/>
    <property type="evidence" value="ECO:0007669"/>
    <property type="project" value="InterPro"/>
</dbReference>